<dbReference type="PROSITE" id="PS50102">
    <property type="entry name" value="RRM"/>
    <property type="match status" value="1"/>
</dbReference>
<dbReference type="Pfam" id="PF00076">
    <property type="entry name" value="RRM_1"/>
    <property type="match status" value="1"/>
</dbReference>
<evidence type="ECO:0000259" key="3">
    <source>
        <dbReference type="PROSITE" id="PS50102"/>
    </source>
</evidence>
<accession>Q5DAB2</accession>
<keyword evidence="1" id="KW-0694">RNA-binding</keyword>
<feature type="domain" description="RRM" evidence="3">
    <location>
        <begin position="10"/>
        <end position="83"/>
    </location>
</feature>
<dbReference type="EMBL" id="AY815512">
    <property type="protein sequence ID" value="AAW27244.1"/>
    <property type="molecule type" value="mRNA"/>
</dbReference>
<organism evidence="4">
    <name type="scientific">Schistosoma japonicum</name>
    <name type="common">Blood fluke</name>
    <dbReference type="NCBI Taxonomy" id="6182"/>
    <lineage>
        <taxon>Eukaryota</taxon>
        <taxon>Metazoa</taxon>
        <taxon>Spiralia</taxon>
        <taxon>Lophotrochozoa</taxon>
        <taxon>Platyhelminthes</taxon>
        <taxon>Trematoda</taxon>
        <taxon>Digenea</taxon>
        <taxon>Strigeidida</taxon>
        <taxon>Schistosomatoidea</taxon>
        <taxon>Schistosomatidae</taxon>
        <taxon>Schistosoma</taxon>
    </lineage>
</organism>
<reference evidence="4" key="1">
    <citation type="submission" date="2004-11" db="EMBL/GenBank/DDBJ databases">
        <title>The full-length cDNA sequences of Schistosoma japonicum genes.</title>
        <authorList>
            <person name="Han Z."/>
        </authorList>
    </citation>
    <scope>NUCLEOTIDE SEQUENCE</scope>
</reference>
<evidence type="ECO:0000313" key="4">
    <source>
        <dbReference type="EMBL" id="AAW27244.1"/>
    </source>
</evidence>
<dbReference type="InterPro" id="IPR012677">
    <property type="entry name" value="Nucleotide-bd_a/b_plait_sf"/>
</dbReference>
<proteinExistence type="evidence at transcript level"/>
<dbReference type="GO" id="GO:0003723">
    <property type="term" value="F:RNA binding"/>
    <property type="evidence" value="ECO:0007669"/>
    <property type="project" value="UniProtKB-UniRule"/>
</dbReference>
<name>Q5DAB2_SCHJA</name>
<reference evidence="4" key="2">
    <citation type="journal article" date="2006" name="PLoS Pathog.">
        <title>New perspectives on host-parasite interplay by comparative transcriptomic and proteomic analyses of Schistosoma japonicum.</title>
        <authorList>
            <person name="Liu F."/>
            <person name="Lu J."/>
            <person name="Hu W."/>
            <person name="Wang S.Y."/>
            <person name="Cui S.J."/>
            <person name="Chi M."/>
            <person name="Yan Q."/>
            <person name="Wang X.R."/>
            <person name="Song H.D."/>
            <person name="Xu X.N."/>
            <person name="Wang J.J."/>
            <person name="Zhang X.L."/>
            <person name="Zhang X."/>
            <person name="Wang Z.Q."/>
            <person name="Xue C.L."/>
            <person name="Brindley P.J."/>
            <person name="McManus D.P."/>
            <person name="Yang P.Y."/>
            <person name="Feng Z."/>
            <person name="Chen Z."/>
            <person name="Han Z.G."/>
        </authorList>
    </citation>
    <scope>NUCLEOTIDE SEQUENCE</scope>
</reference>
<feature type="region of interest" description="Disordered" evidence="2">
    <location>
        <begin position="83"/>
        <end position="112"/>
    </location>
</feature>
<dbReference type="SMART" id="SM00360">
    <property type="entry name" value="RRM"/>
    <property type="match status" value="1"/>
</dbReference>
<evidence type="ECO:0000256" key="1">
    <source>
        <dbReference type="PROSITE-ProRule" id="PRU00176"/>
    </source>
</evidence>
<dbReference type="InterPro" id="IPR050907">
    <property type="entry name" value="SRSF"/>
</dbReference>
<dbReference type="PANTHER" id="PTHR23147">
    <property type="entry name" value="SERINE/ARGININE RICH SPLICING FACTOR"/>
    <property type="match status" value="1"/>
</dbReference>
<dbReference type="AlphaFoldDB" id="Q5DAB2"/>
<sequence>MAARYRDVGTKVYIGDLPREASERELERIFREYGRLRNVWVARNPPGFAFVEFEDAADASDAVRELDGTVMCGVRARVELSTGKSRQKPWVRGGARNGGGRDNGPGSRRMKPFDPADRCYECGNVDITPTIVVVEVVDQEVKTDAAGLMAEGGRGLCQTIEVFLGVAVVKDTGLLQVYMHFNSRPRMLRLLRVTLLSVAVITSKRNALWKDWSP</sequence>
<dbReference type="SUPFAM" id="SSF54928">
    <property type="entry name" value="RNA-binding domain, RBD"/>
    <property type="match status" value="1"/>
</dbReference>
<dbReference type="Gene3D" id="3.30.70.330">
    <property type="match status" value="1"/>
</dbReference>
<dbReference type="FunFam" id="3.30.70.330:FF:001074">
    <property type="entry name" value="Splicing factor, arginine/serine-rich 7"/>
    <property type="match status" value="1"/>
</dbReference>
<dbReference type="InterPro" id="IPR035979">
    <property type="entry name" value="RBD_domain_sf"/>
</dbReference>
<dbReference type="CDD" id="cd12373">
    <property type="entry name" value="RRM_SRSF3_like"/>
    <property type="match status" value="1"/>
</dbReference>
<dbReference type="InterPro" id="IPR000504">
    <property type="entry name" value="RRM_dom"/>
</dbReference>
<evidence type="ECO:0000256" key="2">
    <source>
        <dbReference type="SAM" id="MobiDB-lite"/>
    </source>
</evidence>
<protein>
    <submittedName>
        <fullName evidence="4">SJCHGC09413 protein</fullName>
    </submittedName>
</protein>